<organism evidence="2 3">
    <name type="scientific">Zoogloea oryzae</name>
    <dbReference type="NCBI Taxonomy" id="310767"/>
    <lineage>
        <taxon>Bacteria</taxon>
        <taxon>Pseudomonadati</taxon>
        <taxon>Pseudomonadota</taxon>
        <taxon>Betaproteobacteria</taxon>
        <taxon>Rhodocyclales</taxon>
        <taxon>Zoogloeaceae</taxon>
        <taxon>Zoogloea</taxon>
    </lineage>
</organism>
<proteinExistence type="predicted"/>
<dbReference type="InterPro" id="IPR018964">
    <property type="entry name" value="Phage_phiJL001_Gp84_C"/>
</dbReference>
<evidence type="ECO:0000313" key="3">
    <source>
        <dbReference type="Proteomes" id="UP001157167"/>
    </source>
</evidence>
<dbReference type="Pfam" id="PF09931">
    <property type="entry name" value="Phage_phiJL001_Gp84_N"/>
    <property type="match status" value="1"/>
</dbReference>
<name>A0ABQ6F699_9RHOO</name>
<dbReference type="RefSeq" id="WP_284186373.1">
    <property type="nucleotide sequence ID" value="NZ_BSPX01000002.1"/>
</dbReference>
<sequence>MKSVEPALATLLQSSRAFFVVELFTLTLIGGQIYRWSGADVGIAYGGNTYATGPIVERGAVKTGVGLAVTSCDVTFYATDAITVLGLPLLQAARRGALDGAELKIVRAFTDDPANPIVGSVSVFEGRLADAEILSNAARYTVKSPVELLDAPFPPYVYQPGCVWSLYGAGCGVSKAAHALAVTVQGGSTRSVIVCGVTGSATYDLGEIDGVTGVNAGVRRTVKQHTAGQLVLSFPLPDAPAVGDTFTVYKGCDRTQATCSSRFPGQGRFKGFPLVPRQETAA</sequence>
<evidence type="ECO:0000313" key="2">
    <source>
        <dbReference type="EMBL" id="GLT20781.1"/>
    </source>
</evidence>
<accession>A0ABQ6F699</accession>
<keyword evidence="3" id="KW-1185">Reference proteome</keyword>
<protein>
    <recommendedName>
        <fullName evidence="1">Bacteriophage phiJL001 Gp84 C-terminal domain-containing protein</fullName>
    </recommendedName>
</protein>
<dbReference type="Pfam" id="PF09356">
    <property type="entry name" value="Phage_BR0599"/>
    <property type="match status" value="1"/>
</dbReference>
<feature type="domain" description="Bacteriophage phiJL001 Gp84 C-terminal" evidence="1">
    <location>
        <begin position="203"/>
        <end position="278"/>
    </location>
</feature>
<dbReference type="Proteomes" id="UP001157167">
    <property type="component" value="Unassembled WGS sequence"/>
</dbReference>
<comment type="caution">
    <text evidence="2">The sequence shown here is derived from an EMBL/GenBank/DDBJ whole genome shotgun (WGS) entry which is preliminary data.</text>
</comment>
<dbReference type="EMBL" id="BSPX01000002">
    <property type="protein sequence ID" value="GLT20781.1"/>
    <property type="molecule type" value="Genomic_DNA"/>
</dbReference>
<evidence type="ECO:0000259" key="1">
    <source>
        <dbReference type="Pfam" id="PF09356"/>
    </source>
</evidence>
<reference evidence="3" key="1">
    <citation type="journal article" date="2019" name="Int. J. Syst. Evol. Microbiol.">
        <title>The Global Catalogue of Microorganisms (GCM) 10K type strain sequencing project: providing services to taxonomists for standard genome sequencing and annotation.</title>
        <authorList>
            <consortium name="The Broad Institute Genomics Platform"/>
            <consortium name="The Broad Institute Genome Sequencing Center for Infectious Disease"/>
            <person name="Wu L."/>
            <person name="Ma J."/>
        </authorList>
    </citation>
    <scope>NUCLEOTIDE SEQUENCE [LARGE SCALE GENOMIC DNA]</scope>
    <source>
        <strain evidence="3">NBRC 102407</strain>
    </source>
</reference>
<gene>
    <name evidence="2" type="ORF">GCM10007933_02330</name>
</gene>